<keyword evidence="5" id="KW-0378">Hydrolase</keyword>
<dbReference type="SUPFAM" id="SSF116734">
    <property type="entry name" value="DNA methylase specificity domain"/>
    <property type="match status" value="1"/>
</dbReference>
<protein>
    <submittedName>
        <fullName evidence="5">Restriction endonuclease subunit S</fullName>
    </submittedName>
</protein>
<keyword evidence="6" id="KW-1185">Reference proteome</keyword>
<comment type="similarity">
    <text evidence="1">Belongs to the type-I restriction system S methylase family.</text>
</comment>
<dbReference type="InterPro" id="IPR000055">
    <property type="entry name" value="Restrct_endonuc_typeI_TRD"/>
</dbReference>
<gene>
    <name evidence="5" type="ORF">J8C05_12980</name>
</gene>
<keyword evidence="3" id="KW-0238">DNA-binding</keyword>
<evidence type="ECO:0000259" key="4">
    <source>
        <dbReference type="Pfam" id="PF01420"/>
    </source>
</evidence>
<keyword evidence="5" id="KW-0540">Nuclease</keyword>
<evidence type="ECO:0000256" key="1">
    <source>
        <dbReference type="ARBA" id="ARBA00010923"/>
    </source>
</evidence>
<evidence type="ECO:0000313" key="6">
    <source>
        <dbReference type="Proteomes" id="UP000677668"/>
    </source>
</evidence>
<organism evidence="5 6">
    <name type="scientific">Chloracidobacterium sp. N</name>
    <dbReference type="NCBI Taxonomy" id="2821540"/>
    <lineage>
        <taxon>Bacteria</taxon>
        <taxon>Pseudomonadati</taxon>
        <taxon>Acidobacteriota</taxon>
        <taxon>Terriglobia</taxon>
        <taxon>Terriglobales</taxon>
        <taxon>Acidobacteriaceae</taxon>
        <taxon>Chloracidobacterium</taxon>
        <taxon>Chloracidobacterium aggregatum</taxon>
    </lineage>
</organism>
<keyword evidence="5" id="KW-0255">Endonuclease</keyword>
<keyword evidence="2" id="KW-0680">Restriction system</keyword>
<dbReference type="Proteomes" id="UP000677668">
    <property type="component" value="Chromosome 2"/>
</dbReference>
<evidence type="ECO:0000313" key="5">
    <source>
        <dbReference type="EMBL" id="QUV95730.1"/>
    </source>
</evidence>
<dbReference type="PANTHER" id="PTHR30408:SF13">
    <property type="entry name" value="TYPE I RESTRICTION ENZYME HINDI SPECIFICITY SUBUNIT"/>
    <property type="match status" value="1"/>
</dbReference>
<proteinExistence type="inferred from homology"/>
<dbReference type="Pfam" id="PF01420">
    <property type="entry name" value="Methylase_S"/>
    <property type="match status" value="1"/>
</dbReference>
<accession>A0ABX8B7T2</accession>
<dbReference type="CDD" id="cd16961">
    <property type="entry name" value="RMtype1_S_TRD-CR_like"/>
    <property type="match status" value="1"/>
</dbReference>
<evidence type="ECO:0000256" key="3">
    <source>
        <dbReference type="ARBA" id="ARBA00023125"/>
    </source>
</evidence>
<reference evidence="5 6" key="1">
    <citation type="submission" date="2021-03" db="EMBL/GenBank/DDBJ databases">
        <title>Genomic and phenotypic characterization of Chloracidobacterium isolates provides evidence for multiple species.</title>
        <authorList>
            <person name="Saini M.K."/>
            <person name="Costas A.M.G."/>
            <person name="Tank M."/>
            <person name="Bryant D.A."/>
        </authorList>
    </citation>
    <scope>NUCLEOTIDE SEQUENCE [LARGE SCALE GENOMIC DNA]</scope>
    <source>
        <strain evidence="5 6">N</strain>
    </source>
</reference>
<dbReference type="Gene3D" id="3.90.220.20">
    <property type="entry name" value="DNA methylase specificity domains"/>
    <property type="match status" value="1"/>
</dbReference>
<sequence length="215" mass="24280">MIEELKPYPAYKDSGVPWLGKVPEHWELKPLKRLVRLNASVLPDTTPADYEFRYIDIGTVGTGFLTREPQRLRFGNAPSRARRVLHMGVTIISTVRTYLKAVYYVDKDAKALVCSTGFAVLTPGPSTQPKYVSYLVQSNTFTDRVTAESVGTAYPAIAEGRLGSFYVPVPPLPEQTAIVRFLDYMDRSWKPDGRFLISEGSSMTWSSFWVAAWMW</sequence>
<evidence type="ECO:0000256" key="2">
    <source>
        <dbReference type="ARBA" id="ARBA00022747"/>
    </source>
</evidence>
<dbReference type="GO" id="GO:0004519">
    <property type="term" value="F:endonuclease activity"/>
    <property type="evidence" value="ECO:0007669"/>
    <property type="project" value="UniProtKB-KW"/>
</dbReference>
<name>A0ABX8B7T2_9BACT</name>
<dbReference type="EMBL" id="CP072643">
    <property type="protein sequence ID" value="QUV95730.1"/>
    <property type="molecule type" value="Genomic_DNA"/>
</dbReference>
<dbReference type="InterPro" id="IPR044946">
    <property type="entry name" value="Restrct_endonuc_typeI_TRD_sf"/>
</dbReference>
<feature type="domain" description="Type I restriction modification DNA specificity" evidence="4">
    <location>
        <begin position="88"/>
        <end position="187"/>
    </location>
</feature>
<dbReference type="InterPro" id="IPR052021">
    <property type="entry name" value="Type-I_RS_S_subunit"/>
</dbReference>
<dbReference type="PANTHER" id="PTHR30408">
    <property type="entry name" value="TYPE-1 RESTRICTION ENZYME ECOKI SPECIFICITY PROTEIN"/>
    <property type="match status" value="1"/>
</dbReference>